<dbReference type="InterPro" id="IPR025324">
    <property type="entry name" value="DUF4230"/>
</dbReference>
<dbReference type="KEGG" id="theu:HPC62_02195"/>
<evidence type="ECO:0000313" key="4">
    <source>
        <dbReference type="Proteomes" id="UP000505210"/>
    </source>
</evidence>
<keyword evidence="2" id="KW-0472">Membrane</keyword>
<feature type="region of interest" description="Disordered" evidence="1">
    <location>
        <begin position="223"/>
        <end position="262"/>
    </location>
</feature>
<dbReference type="RefSeq" id="WP_172353557.1">
    <property type="nucleotide sequence ID" value="NZ_CP053661.1"/>
</dbReference>
<feature type="compositionally biased region" description="Polar residues" evidence="1">
    <location>
        <begin position="239"/>
        <end position="262"/>
    </location>
</feature>
<organism evidence="3 4">
    <name type="scientific">Thermoleptolyngbya sichuanensis A183</name>
    <dbReference type="NCBI Taxonomy" id="2737172"/>
    <lineage>
        <taxon>Bacteria</taxon>
        <taxon>Bacillati</taxon>
        <taxon>Cyanobacteriota</taxon>
        <taxon>Cyanophyceae</taxon>
        <taxon>Oculatellales</taxon>
        <taxon>Oculatellaceae</taxon>
        <taxon>Thermoleptolyngbya</taxon>
        <taxon>Thermoleptolyngbya sichuanensis</taxon>
    </lineage>
</organism>
<dbReference type="Pfam" id="PF14014">
    <property type="entry name" value="DUF4230"/>
    <property type="match status" value="1"/>
</dbReference>
<dbReference type="AlphaFoldDB" id="A0A6M8BCZ6"/>
<accession>A0A6M8BCZ6</accession>
<feature type="transmembrane region" description="Helical" evidence="2">
    <location>
        <begin position="20"/>
        <end position="38"/>
    </location>
</feature>
<keyword evidence="4" id="KW-1185">Reference proteome</keyword>
<gene>
    <name evidence="3" type="ORF">HPC62_02195</name>
</gene>
<proteinExistence type="predicted"/>
<evidence type="ECO:0000256" key="2">
    <source>
        <dbReference type="SAM" id="Phobius"/>
    </source>
</evidence>
<keyword evidence="2" id="KW-1133">Transmembrane helix</keyword>
<sequence length="262" mass="27660">MTEANSRGNAAGNFLHNLSLLLSGGVMAAGLAVGVGLWQGGDRFLTQLREFFTVQQPAPQVDVQSLVVQQVRTMSELTTAAFGVQAVVPTSRDRTLGGYTIGRTTLLYIAYGEVRAGVDLSQISPADVQVIGETVTLRLPPPRLLDSKIDVTRSQVYDYDRGFLGLGPDVAPELQDLAQRQTLQEIIAAACSQGILQTASDRAQIAITQLLSTAGYQVTVQPQPPAPDACPASAMPAGNPTSQPVGSAITSRSQSLNELGGW</sequence>
<evidence type="ECO:0000313" key="3">
    <source>
        <dbReference type="EMBL" id="QKD81143.1"/>
    </source>
</evidence>
<protein>
    <submittedName>
        <fullName evidence="3">DUF4230 domain-containing protein</fullName>
    </submittedName>
</protein>
<keyword evidence="2" id="KW-0812">Transmembrane</keyword>
<dbReference type="EMBL" id="CP053661">
    <property type="protein sequence ID" value="QKD81143.1"/>
    <property type="molecule type" value="Genomic_DNA"/>
</dbReference>
<reference evidence="3 4" key="1">
    <citation type="submission" date="2020-05" db="EMBL/GenBank/DDBJ databases">
        <title>Complete genome sequence of of a novel Thermoleptolyngbya strain isolated from hot springs of Ganzi, Sichuan China.</title>
        <authorList>
            <person name="Tang J."/>
            <person name="Daroch M."/>
            <person name="Li L."/>
            <person name="Waleron K."/>
            <person name="Waleron M."/>
            <person name="Waleron M."/>
        </authorList>
    </citation>
    <scope>NUCLEOTIDE SEQUENCE [LARGE SCALE GENOMIC DNA]</scope>
    <source>
        <strain evidence="3 4">PKUAC-SCTA183</strain>
    </source>
</reference>
<evidence type="ECO:0000256" key="1">
    <source>
        <dbReference type="SAM" id="MobiDB-lite"/>
    </source>
</evidence>
<dbReference type="Proteomes" id="UP000505210">
    <property type="component" value="Chromosome"/>
</dbReference>
<name>A0A6M8BCZ6_9CYAN</name>